<organism evidence="8 9">
    <name type="scientific">Senna tora</name>
    <dbReference type="NCBI Taxonomy" id="362788"/>
    <lineage>
        <taxon>Eukaryota</taxon>
        <taxon>Viridiplantae</taxon>
        <taxon>Streptophyta</taxon>
        <taxon>Embryophyta</taxon>
        <taxon>Tracheophyta</taxon>
        <taxon>Spermatophyta</taxon>
        <taxon>Magnoliopsida</taxon>
        <taxon>eudicotyledons</taxon>
        <taxon>Gunneridae</taxon>
        <taxon>Pentapetalae</taxon>
        <taxon>rosids</taxon>
        <taxon>fabids</taxon>
        <taxon>Fabales</taxon>
        <taxon>Fabaceae</taxon>
        <taxon>Caesalpinioideae</taxon>
        <taxon>Cassia clade</taxon>
        <taxon>Senna</taxon>
    </lineage>
</organism>
<evidence type="ECO:0000256" key="7">
    <source>
        <dbReference type="SAM" id="Phobius"/>
    </source>
</evidence>
<dbReference type="EMBL" id="JAAIUW010000008">
    <property type="protein sequence ID" value="KAF7819336.1"/>
    <property type="molecule type" value="Genomic_DNA"/>
</dbReference>
<feature type="region of interest" description="Disordered" evidence="6">
    <location>
        <begin position="16"/>
        <end position="42"/>
    </location>
</feature>
<dbReference type="AlphaFoldDB" id="A0A834WH94"/>
<comment type="similarity">
    <text evidence="2">Belongs to the UPF0496 family.</text>
</comment>
<dbReference type="Pfam" id="PF05055">
    <property type="entry name" value="DUF677"/>
    <property type="match status" value="1"/>
</dbReference>
<gene>
    <name evidence="8" type="ORF">G2W53_024791</name>
</gene>
<comment type="subcellular location">
    <subcellularLocation>
        <location evidence="1">Membrane</location>
    </subcellularLocation>
</comment>
<evidence type="ECO:0000256" key="4">
    <source>
        <dbReference type="ARBA" id="ARBA00022989"/>
    </source>
</evidence>
<dbReference type="GO" id="GO:0016020">
    <property type="term" value="C:membrane"/>
    <property type="evidence" value="ECO:0007669"/>
    <property type="project" value="UniProtKB-SubCell"/>
</dbReference>
<comment type="caution">
    <text evidence="8">The sequence shown here is derived from an EMBL/GenBank/DDBJ whole genome shotgun (WGS) entry which is preliminary data.</text>
</comment>
<evidence type="ECO:0000313" key="8">
    <source>
        <dbReference type="EMBL" id="KAF7819336.1"/>
    </source>
</evidence>
<protein>
    <submittedName>
        <fullName evidence="8">UPF0496 protein</fullName>
    </submittedName>
</protein>
<evidence type="ECO:0000256" key="3">
    <source>
        <dbReference type="ARBA" id="ARBA00022692"/>
    </source>
</evidence>
<feature type="transmembrane region" description="Helical" evidence="7">
    <location>
        <begin position="233"/>
        <end position="257"/>
    </location>
</feature>
<proteinExistence type="inferred from homology"/>
<dbReference type="Proteomes" id="UP000634136">
    <property type="component" value="Unassembled WGS sequence"/>
</dbReference>
<dbReference type="OrthoDB" id="1932397at2759"/>
<keyword evidence="9" id="KW-1185">Reference proteome</keyword>
<evidence type="ECO:0000313" key="9">
    <source>
        <dbReference type="Proteomes" id="UP000634136"/>
    </source>
</evidence>
<dbReference type="InterPro" id="IPR007749">
    <property type="entry name" value="DUF677"/>
</dbReference>
<evidence type="ECO:0000256" key="5">
    <source>
        <dbReference type="ARBA" id="ARBA00023136"/>
    </source>
</evidence>
<reference evidence="8" key="1">
    <citation type="submission" date="2020-09" db="EMBL/GenBank/DDBJ databases">
        <title>Genome-Enabled Discovery of Anthraquinone Biosynthesis in Senna tora.</title>
        <authorList>
            <person name="Kang S.-H."/>
            <person name="Pandey R.P."/>
            <person name="Lee C.-M."/>
            <person name="Sim J.-S."/>
            <person name="Jeong J.-T."/>
            <person name="Choi B.-S."/>
            <person name="Jung M."/>
            <person name="Ginzburg D."/>
            <person name="Zhao K."/>
            <person name="Won S.Y."/>
            <person name="Oh T.-J."/>
            <person name="Yu Y."/>
            <person name="Kim N.-H."/>
            <person name="Lee O.R."/>
            <person name="Lee T.-H."/>
            <person name="Bashyal P."/>
            <person name="Kim T.-S."/>
            <person name="Lee W.-H."/>
            <person name="Kawkins C."/>
            <person name="Kim C.-K."/>
            <person name="Kim J.S."/>
            <person name="Ahn B.O."/>
            <person name="Rhee S.Y."/>
            <person name="Sohng J.K."/>
        </authorList>
    </citation>
    <scope>NUCLEOTIDE SEQUENCE</scope>
    <source>
        <tissue evidence="8">Leaf</tissue>
    </source>
</reference>
<evidence type="ECO:0000256" key="6">
    <source>
        <dbReference type="SAM" id="MobiDB-lite"/>
    </source>
</evidence>
<evidence type="ECO:0000256" key="2">
    <source>
        <dbReference type="ARBA" id="ARBA00009074"/>
    </source>
</evidence>
<sequence length="391" mass="43812">MLECLSFRSLTSSSASASASAPVPTLPTPNQGNSNSTERTPVISTQSSPALNVSGEFNLAVQADSYNEIRSSLQVFDPSTIDSHQHQVELVDGYDEESSHRQLLAQVLHPDRQCVQEALEQATPNTLNRLVSTYFDHSETTSELCLILHRSVHLARIMYAPLLEFLRDLPSDSNHLTQSLCDHAFDLFLKFDSQDNPFPSPDSDNFSNVRNCFSDLRQELDRRLRKSRSKLRLLRRATNGSALCFIATTVGVIVSVVVVTTHAFAAIAAAPLCFANIPLSKNTKKKELARLAKLEAAAKGTYALNKDLDTIDRLVSRLHTAVEGDKLLIRLGLERGKDRHAIQEVLKQLRRNHQNFLHHLDDLEVHIYLCFNFVNKTRSKLLHEICLHQTV</sequence>
<name>A0A834WH94_9FABA</name>
<evidence type="ECO:0000256" key="1">
    <source>
        <dbReference type="ARBA" id="ARBA00004370"/>
    </source>
</evidence>
<keyword evidence="3 7" id="KW-0812">Transmembrane</keyword>
<feature type="transmembrane region" description="Helical" evidence="7">
    <location>
        <begin position="263"/>
        <end position="280"/>
    </location>
</feature>
<keyword evidence="5 7" id="KW-0472">Membrane</keyword>
<dbReference type="PANTHER" id="PTHR31113">
    <property type="entry name" value="UPF0496 PROTEIN 3-RELATED"/>
    <property type="match status" value="1"/>
</dbReference>
<keyword evidence="4 7" id="KW-1133">Transmembrane helix</keyword>
<dbReference type="PANTHER" id="PTHR31113:SF5">
    <property type="entry name" value="OS04G0405700 PROTEIN"/>
    <property type="match status" value="1"/>
</dbReference>
<accession>A0A834WH94</accession>
<feature type="compositionally biased region" description="Polar residues" evidence="6">
    <location>
        <begin position="28"/>
        <end position="42"/>
    </location>
</feature>